<organism evidence="3 4">
    <name type="scientific">Phytophthora megakarya</name>
    <dbReference type="NCBI Taxonomy" id="4795"/>
    <lineage>
        <taxon>Eukaryota</taxon>
        <taxon>Sar</taxon>
        <taxon>Stramenopiles</taxon>
        <taxon>Oomycota</taxon>
        <taxon>Peronosporomycetes</taxon>
        <taxon>Peronosporales</taxon>
        <taxon>Peronosporaceae</taxon>
        <taxon>Phytophthora</taxon>
    </lineage>
</organism>
<reference evidence="4" key="1">
    <citation type="submission" date="2017-03" db="EMBL/GenBank/DDBJ databases">
        <title>Phytopthora megakarya and P. palmivora, two closely related causual agents of cacao black pod achieved similar genome size and gene model numbers by different mechanisms.</title>
        <authorList>
            <person name="Ali S."/>
            <person name="Shao J."/>
            <person name="Larry D.J."/>
            <person name="Kronmiller B."/>
            <person name="Shen D."/>
            <person name="Strem M.D."/>
            <person name="Melnick R.L."/>
            <person name="Guiltinan M.J."/>
            <person name="Tyler B.M."/>
            <person name="Meinhardt L.W."/>
            <person name="Bailey B.A."/>
        </authorList>
    </citation>
    <scope>NUCLEOTIDE SEQUENCE [LARGE SCALE GENOMIC DNA]</scope>
    <source>
        <strain evidence="4">zdho120</strain>
    </source>
</reference>
<dbReference type="Pfam" id="PF25273">
    <property type="entry name" value="DUF7869"/>
    <property type="match status" value="1"/>
</dbReference>
<evidence type="ECO:0000256" key="1">
    <source>
        <dbReference type="SAM" id="MobiDB-lite"/>
    </source>
</evidence>
<dbReference type="InterPro" id="IPR057191">
    <property type="entry name" value="DUF7869"/>
</dbReference>
<keyword evidence="4" id="KW-1185">Reference proteome</keyword>
<evidence type="ECO:0000313" key="4">
    <source>
        <dbReference type="Proteomes" id="UP000198211"/>
    </source>
</evidence>
<evidence type="ECO:0000313" key="3">
    <source>
        <dbReference type="EMBL" id="OWZ12642.1"/>
    </source>
</evidence>
<comment type="caution">
    <text evidence="3">The sequence shown here is derived from an EMBL/GenBank/DDBJ whole genome shotgun (WGS) entry which is preliminary data.</text>
</comment>
<name>A0A225W4Z5_9STRA</name>
<feature type="domain" description="DUF7869" evidence="2">
    <location>
        <begin position="312"/>
        <end position="486"/>
    </location>
</feature>
<dbReference type="AlphaFoldDB" id="A0A225W4Z5"/>
<dbReference type="Proteomes" id="UP000198211">
    <property type="component" value="Unassembled WGS sequence"/>
</dbReference>
<feature type="compositionally biased region" description="Acidic residues" evidence="1">
    <location>
        <begin position="30"/>
        <end position="73"/>
    </location>
</feature>
<protein>
    <recommendedName>
        <fullName evidence="2">DUF7869 domain-containing protein</fullName>
    </recommendedName>
</protein>
<gene>
    <name evidence="3" type="ORF">PHMEG_00014161</name>
</gene>
<dbReference type="PANTHER" id="PTHR34415">
    <property type="entry name" value="INTEGRASE CATALYTIC DOMAIN-CONTAINING PROTEIN"/>
    <property type="match status" value="1"/>
</dbReference>
<feature type="region of interest" description="Disordered" evidence="1">
    <location>
        <begin position="558"/>
        <end position="611"/>
    </location>
</feature>
<proteinExistence type="predicted"/>
<dbReference type="STRING" id="4795.A0A225W4Z5"/>
<dbReference type="PANTHER" id="PTHR34415:SF1">
    <property type="entry name" value="INTEGRASE CATALYTIC DOMAIN-CONTAINING PROTEIN"/>
    <property type="match status" value="1"/>
</dbReference>
<dbReference type="EMBL" id="NBNE01001791">
    <property type="protein sequence ID" value="OWZ12642.1"/>
    <property type="molecule type" value="Genomic_DNA"/>
</dbReference>
<sequence length="611" mass="69355">MQPHEIPRTPTTTPSPDAASPPPFAATDTTAEDDSADEEDESAEEDDESDEPDDSEDEDMSEDENEVDEEEVSTAESAVSDADEEEDISINLIEVDLQQRVASLIQADKPEKLTSMLGVLMQTDTVERHRGEGNREKFHYYLPLVGKVCRPMFADCLGVTPLTIQRYKKRVREGNIAAKAHGNTLNKHASAIDLVWLVKWFKEFAEEVGEVVPVRVRIQKTVNGTVKKYYSSELYTLLPATFTWDAIYEEMHTYVETIRIRSRMRGGATAEQTEELGRHTLSAREMRWEYNKDKAFVKTDDGKDWYFCSLVAVSVFGIFYENDGKQTNYIYDESVSGKGSEQINSMLQHFINTVLVPAGKKRLIVYADNCSGQNKNNYVIKFLLAQAHMEVFERVDYKFFVKGHTKNSCDCGFGHIRKHLARTDCWTLNHVVNEVKNAASSNVTVHISREDGFFKSYKPLRTELYKTLVGVQQFQIFSMDSTKPGVVICKKSPNSTAVEKDLRRKVDGHLTEGHKVTRMFSGYLETMPAPPLNAEKIDQMHRTIRPYVPDEFHEDPIYAAPSKQQGDSAKAAKKARREHRAAMARAANQDKRGRQEDEDVVSTSTKRKKTQ</sequence>
<feature type="compositionally biased region" description="Low complexity" evidence="1">
    <location>
        <begin position="9"/>
        <end position="18"/>
    </location>
</feature>
<dbReference type="OrthoDB" id="69592at2759"/>
<feature type="region of interest" description="Disordered" evidence="1">
    <location>
        <begin position="1"/>
        <end position="85"/>
    </location>
</feature>
<accession>A0A225W4Z5</accession>
<evidence type="ECO:0000259" key="2">
    <source>
        <dbReference type="Pfam" id="PF25273"/>
    </source>
</evidence>